<organism evidence="1 2">
    <name type="scientific">Paludisphaera mucosa</name>
    <dbReference type="NCBI Taxonomy" id="3030827"/>
    <lineage>
        <taxon>Bacteria</taxon>
        <taxon>Pseudomonadati</taxon>
        <taxon>Planctomycetota</taxon>
        <taxon>Planctomycetia</taxon>
        <taxon>Isosphaerales</taxon>
        <taxon>Isosphaeraceae</taxon>
        <taxon>Paludisphaera</taxon>
    </lineage>
</organism>
<dbReference type="EMBL" id="JARRAG010000002">
    <property type="protein sequence ID" value="MDG3006410.1"/>
    <property type="molecule type" value="Genomic_DNA"/>
</dbReference>
<dbReference type="RefSeq" id="WP_277862709.1">
    <property type="nucleotide sequence ID" value="NZ_JARRAG010000002.1"/>
</dbReference>
<reference evidence="1 2" key="1">
    <citation type="submission" date="2023-03" db="EMBL/GenBank/DDBJ databases">
        <title>Paludisphaera mucosa sp. nov. a novel planctomycete from northern fen.</title>
        <authorList>
            <person name="Ivanova A."/>
        </authorList>
    </citation>
    <scope>NUCLEOTIDE SEQUENCE [LARGE SCALE GENOMIC DNA]</scope>
    <source>
        <strain evidence="1 2">Pla2</strain>
    </source>
</reference>
<comment type="caution">
    <text evidence="1">The sequence shown here is derived from an EMBL/GenBank/DDBJ whole genome shotgun (WGS) entry which is preliminary data.</text>
</comment>
<evidence type="ECO:0000313" key="1">
    <source>
        <dbReference type="EMBL" id="MDG3006410.1"/>
    </source>
</evidence>
<gene>
    <name evidence="1" type="ORF">PZE19_21775</name>
</gene>
<accession>A0ABT6FFQ6</accession>
<protein>
    <submittedName>
        <fullName evidence="1">Uncharacterized protein</fullName>
    </submittedName>
</protein>
<proteinExistence type="predicted"/>
<name>A0ABT6FFQ6_9BACT</name>
<sequence>MEYLIRRTDEEWFDLGPDQYDAKLRPSSIPSRRVEGWGDYRIEVGGVEVSFSYEDPGIQVTFEGEVPANVADAVVAEVLANITAVTGQEGRIVEIDS</sequence>
<dbReference type="Proteomes" id="UP001216907">
    <property type="component" value="Unassembled WGS sequence"/>
</dbReference>
<evidence type="ECO:0000313" key="2">
    <source>
        <dbReference type="Proteomes" id="UP001216907"/>
    </source>
</evidence>
<keyword evidence="2" id="KW-1185">Reference proteome</keyword>